<dbReference type="PANTHER" id="PTHR11557">
    <property type="entry name" value="PORPHOBILINOGEN DEAMINASE"/>
    <property type="match status" value="1"/>
</dbReference>
<evidence type="ECO:0000313" key="12">
    <source>
        <dbReference type="Proteomes" id="UP000774000"/>
    </source>
</evidence>
<evidence type="ECO:0000256" key="6">
    <source>
        <dbReference type="ARBA" id="ARBA00023244"/>
    </source>
</evidence>
<comment type="pathway">
    <text evidence="2">Porphyrin-containing compound metabolism; protoporphyrin-IX biosynthesis; coproporphyrinogen-III from 5-aminolevulinate: step 2/4.</text>
</comment>
<dbReference type="GO" id="GO:0004418">
    <property type="term" value="F:hydroxymethylbilane synthase activity"/>
    <property type="evidence" value="ECO:0007669"/>
    <property type="project" value="UniProtKB-UniRule"/>
</dbReference>
<comment type="caution">
    <text evidence="11">The sequence shown here is derived from an EMBL/GenBank/DDBJ whole genome shotgun (WGS) entry which is preliminary data.</text>
</comment>
<dbReference type="Proteomes" id="UP000774000">
    <property type="component" value="Unassembled WGS sequence"/>
</dbReference>
<dbReference type="HAMAP" id="MF_00260">
    <property type="entry name" value="Porphobil_deam"/>
    <property type="match status" value="1"/>
</dbReference>
<evidence type="ECO:0000256" key="1">
    <source>
        <dbReference type="ARBA" id="ARBA00002869"/>
    </source>
</evidence>
<reference evidence="11" key="1">
    <citation type="submission" date="2021-01" db="EMBL/GenBank/DDBJ databases">
        <title>Genomic Encyclopedia of Type Strains, Phase IV (KMG-IV): sequencing the most valuable type-strain genomes for metagenomic binning, comparative biology and taxonomic classification.</title>
        <authorList>
            <person name="Goeker M."/>
        </authorList>
    </citation>
    <scope>NUCLEOTIDE SEQUENCE</scope>
    <source>
        <strain evidence="11">DSM 23230</strain>
    </source>
</reference>
<feature type="domain" description="Porphobilinogen deaminase N-terminal" evidence="9">
    <location>
        <begin position="4"/>
        <end position="211"/>
    </location>
</feature>
<dbReference type="EC" id="2.5.1.61" evidence="8"/>
<dbReference type="NCBIfam" id="TIGR00212">
    <property type="entry name" value="hemC"/>
    <property type="match status" value="1"/>
</dbReference>
<keyword evidence="6 8" id="KW-0627">Porphyrin biosynthesis</keyword>
<dbReference type="InterPro" id="IPR022419">
    <property type="entry name" value="Porphobilin_deaminase_cofac_BS"/>
</dbReference>
<dbReference type="PRINTS" id="PR00151">
    <property type="entry name" value="PORPHBDMNASE"/>
</dbReference>
<evidence type="ECO:0000259" key="9">
    <source>
        <dbReference type="Pfam" id="PF01379"/>
    </source>
</evidence>
<comment type="subunit">
    <text evidence="4 8">Monomer.</text>
</comment>
<evidence type="ECO:0000256" key="2">
    <source>
        <dbReference type="ARBA" id="ARBA00004735"/>
    </source>
</evidence>
<comment type="function">
    <text evidence="1 8">Tetrapolymerization of the monopyrrole PBG into the hydroxymethylbilane pre-uroporphyrinogen in several discrete steps.</text>
</comment>
<dbReference type="AlphaFoldDB" id="A0A939BPI4"/>
<dbReference type="InterPro" id="IPR000860">
    <property type="entry name" value="HemC"/>
</dbReference>
<evidence type="ECO:0000256" key="5">
    <source>
        <dbReference type="ARBA" id="ARBA00022679"/>
    </source>
</evidence>
<dbReference type="FunFam" id="3.40.190.10:FF:000004">
    <property type="entry name" value="Porphobilinogen deaminase"/>
    <property type="match status" value="1"/>
</dbReference>
<dbReference type="GO" id="GO:0006782">
    <property type="term" value="P:protoporphyrinogen IX biosynthetic process"/>
    <property type="evidence" value="ECO:0007669"/>
    <property type="project" value="UniProtKB-UniRule"/>
</dbReference>
<dbReference type="InterPro" id="IPR022418">
    <property type="entry name" value="Porphobilinogen_deaminase_C"/>
</dbReference>
<name>A0A939BPI4_9FIRM</name>
<evidence type="ECO:0000313" key="11">
    <source>
        <dbReference type="EMBL" id="MBM7557107.1"/>
    </source>
</evidence>
<feature type="domain" description="Porphobilinogen deaminase C-terminal" evidence="10">
    <location>
        <begin position="225"/>
        <end position="293"/>
    </location>
</feature>
<dbReference type="InterPro" id="IPR036803">
    <property type="entry name" value="Porphobilinogen_deaminase_C_sf"/>
</dbReference>
<sequence length="308" mass="33700">MKEVIIGTRSSQLAIAQSKLIANKLADEFPEYEFNLKEITTQGDKILDKQLREIGGKSLFIKEIEVALLEKEIDLAIHSLKDMPAQIDDELEIAAFPKRANPLDALITEDDKTIDELEPGAKIGTGSLRRKAQLLNYRSDLVVKPIRGNIDTRLDKLANLDLSGIVLAVAGLERMGWEDKISQYLSPQISIPAAGQGALALETRADDEAIKELLFSVQDQETIDTVQAERSFLEHLGGDCKTPIGAYAQIEGERLNLSGMVANENGTKLLCDNLVGSRDKAAKIGVDLAQELIEQGAAEILAEIEEVN</sequence>
<dbReference type="RefSeq" id="WP_204701870.1">
    <property type="nucleotide sequence ID" value="NZ_JAFBDQ010000009.1"/>
</dbReference>
<evidence type="ECO:0000256" key="7">
    <source>
        <dbReference type="ARBA" id="ARBA00048169"/>
    </source>
</evidence>
<keyword evidence="12" id="KW-1185">Reference proteome</keyword>
<keyword evidence="5 8" id="KW-0808">Transferase</keyword>
<organism evidence="11 12">
    <name type="scientific">Halanaerobacter jeridensis</name>
    <dbReference type="NCBI Taxonomy" id="706427"/>
    <lineage>
        <taxon>Bacteria</taxon>
        <taxon>Bacillati</taxon>
        <taxon>Bacillota</taxon>
        <taxon>Clostridia</taxon>
        <taxon>Halanaerobiales</taxon>
        <taxon>Halobacteroidaceae</taxon>
        <taxon>Halanaerobacter</taxon>
    </lineage>
</organism>
<evidence type="ECO:0000256" key="8">
    <source>
        <dbReference type="HAMAP-Rule" id="MF_00260"/>
    </source>
</evidence>
<dbReference type="InterPro" id="IPR022417">
    <property type="entry name" value="Porphobilin_deaminase_N"/>
</dbReference>
<dbReference type="Pfam" id="PF01379">
    <property type="entry name" value="Porphobil_deam"/>
    <property type="match status" value="1"/>
</dbReference>
<comment type="catalytic activity">
    <reaction evidence="7 8">
        <text>4 porphobilinogen + H2O = hydroxymethylbilane + 4 NH4(+)</text>
        <dbReference type="Rhea" id="RHEA:13185"/>
        <dbReference type="ChEBI" id="CHEBI:15377"/>
        <dbReference type="ChEBI" id="CHEBI:28938"/>
        <dbReference type="ChEBI" id="CHEBI:57845"/>
        <dbReference type="ChEBI" id="CHEBI:58126"/>
        <dbReference type="EC" id="2.5.1.61"/>
    </reaction>
</comment>
<dbReference type="PIRSF" id="PIRSF001438">
    <property type="entry name" value="4pyrrol_synth_OHMeBilane_synth"/>
    <property type="match status" value="1"/>
</dbReference>
<dbReference type="SUPFAM" id="SSF54782">
    <property type="entry name" value="Porphobilinogen deaminase (hydroxymethylbilane synthase), C-terminal domain"/>
    <property type="match status" value="1"/>
</dbReference>
<comment type="miscellaneous">
    <text evidence="8">The porphobilinogen subunits are added to the dipyrromethane group.</text>
</comment>
<feature type="modified residue" description="S-(dipyrrolylmethanemethyl)cysteine" evidence="8">
    <location>
        <position position="240"/>
    </location>
</feature>
<dbReference type="PROSITE" id="PS00533">
    <property type="entry name" value="PORPHOBILINOGEN_DEAM"/>
    <property type="match status" value="1"/>
</dbReference>
<evidence type="ECO:0000256" key="3">
    <source>
        <dbReference type="ARBA" id="ARBA00005638"/>
    </source>
</evidence>
<protein>
    <recommendedName>
        <fullName evidence="8">Porphobilinogen deaminase</fullName>
        <shortName evidence="8">PBG</shortName>
        <ecNumber evidence="8">2.5.1.61</ecNumber>
    </recommendedName>
    <alternativeName>
        <fullName evidence="8">Hydroxymethylbilane synthase</fullName>
        <shortName evidence="8">HMBS</shortName>
    </alternativeName>
    <alternativeName>
        <fullName evidence="8">Pre-uroporphyrinogen synthase</fullName>
    </alternativeName>
</protein>
<dbReference type="FunFam" id="3.40.190.10:FF:000005">
    <property type="entry name" value="Porphobilinogen deaminase"/>
    <property type="match status" value="1"/>
</dbReference>
<evidence type="ECO:0000256" key="4">
    <source>
        <dbReference type="ARBA" id="ARBA00011245"/>
    </source>
</evidence>
<evidence type="ECO:0000259" key="10">
    <source>
        <dbReference type="Pfam" id="PF03900"/>
    </source>
</evidence>
<accession>A0A939BPI4</accession>
<comment type="similarity">
    <text evidence="3 8">Belongs to the HMBS family.</text>
</comment>
<dbReference type="SUPFAM" id="SSF53850">
    <property type="entry name" value="Periplasmic binding protein-like II"/>
    <property type="match status" value="1"/>
</dbReference>
<dbReference type="Pfam" id="PF03900">
    <property type="entry name" value="Porphobil_deamC"/>
    <property type="match status" value="1"/>
</dbReference>
<dbReference type="EMBL" id="JAFBDQ010000009">
    <property type="protein sequence ID" value="MBM7557107.1"/>
    <property type="molecule type" value="Genomic_DNA"/>
</dbReference>
<dbReference type="PANTHER" id="PTHR11557:SF0">
    <property type="entry name" value="PORPHOBILINOGEN DEAMINASE"/>
    <property type="match status" value="1"/>
</dbReference>
<comment type="cofactor">
    <cofactor evidence="8">
        <name>dipyrromethane</name>
        <dbReference type="ChEBI" id="CHEBI:60342"/>
    </cofactor>
    <text evidence="8">Binds 1 dipyrromethane group covalently.</text>
</comment>
<dbReference type="Gene3D" id="3.30.160.40">
    <property type="entry name" value="Porphobilinogen deaminase, C-terminal domain"/>
    <property type="match status" value="1"/>
</dbReference>
<proteinExistence type="inferred from homology"/>
<dbReference type="Gene3D" id="3.40.190.10">
    <property type="entry name" value="Periplasmic binding protein-like II"/>
    <property type="match status" value="2"/>
</dbReference>
<gene>
    <name evidence="8" type="primary">hemC</name>
    <name evidence="11" type="ORF">JOC47_001961</name>
</gene>
<dbReference type="GO" id="GO:0005737">
    <property type="term" value="C:cytoplasm"/>
    <property type="evidence" value="ECO:0007669"/>
    <property type="project" value="UniProtKB-UniRule"/>
</dbReference>